<dbReference type="HOGENOM" id="CLU_002768_1_0_1"/>
<protein>
    <recommendedName>
        <fullName evidence="5">IPT/TIG domain-containing protein</fullName>
    </recommendedName>
</protein>
<evidence type="ECO:0000256" key="4">
    <source>
        <dbReference type="SAM" id="Phobius"/>
    </source>
</evidence>
<dbReference type="InterPro" id="IPR057962">
    <property type="entry name" value="SPT23_MGA2_DBD"/>
</dbReference>
<dbReference type="InterPro" id="IPR036770">
    <property type="entry name" value="Ankyrin_rpt-contain_sf"/>
</dbReference>
<feature type="region of interest" description="Disordered" evidence="3">
    <location>
        <begin position="632"/>
        <end position="687"/>
    </location>
</feature>
<feature type="compositionally biased region" description="Basic and acidic residues" evidence="3">
    <location>
        <begin position="1276"/>
        <end position="1286"/>
    </location>
</feature>
<feature type="compositionally biased region" description="Polar residues" evidence="3">
    <location>
        <begin position="99"/>
        <end position="114"/>
    </location>
</feature>
<dbReference type="GO" id="GO:0003690">
    <property type="term" value="F:double-stranded DNA binding"/>
    <property type="evidence" value="ECO:0007669"/>
    <property type="project" value="TreeGrafter"/>
</dbReference>
<feature type="compositionally biased region" description="Low complexity" evidence="3">
    <location>
        <begin position="1237"/>
        <end position="1250"/>
    </location>
</feature>
<reference evidence="6 7" key="1">
    <citation type="submission" date="2013-03" db="EMBL/GenBank/DDBJ databases">
        <title>The Genome Sequence of Cladophialophora psammophila CBS 110553.</title>
        <authorList>
            <consortium name="The Broad Institute Genomics Platform"/>
            <person name="Cuomo C."/>
            <person name="de Hoog S."/>
            <person name="Gorbushina A."/>
            <person name="Walker B."/>
            <person name="Young S.K."/>
            <person name="Zeng Q."/>
            <person name="Gargeya S."/>
            <person name="Fitzgerald M."/>
            <person name="Haas B."/>
            <person name="Abouelleil A."/>
            <person name="Allen A.W."/>
            <person name="Alvarado L."/>
            <person name="Arachchi H.M."/>
            <person name="Berlin A.M."/>
            <person name="Chapman S.B."/>
            <person name="Gainer-Dewar J."/>
            <person name="Goldberg J."/>
            <person name="Griggs A."/>
            <person name="Gujja S."/>
            <person name="Hansen M."/>
            <person name="Howarth C."/>
            <person name="Imamovic A."/>
            <person name="Ireland A."/>
            <person name="Larimer J."/>
            <person name="McCowan C."/>
            <person name="Murphy C."/>
            <person name="Pearson M."/>
            <person name="Poon T.W."/>
            <person name="Priest M."/>
            <person name="Roberts A."/>
            <person name="Saif S."/>
            <person name="Shea T."/>
            <person name="Sisk P."/>
            <person name="Sykes S."/>
            <person name="Wortman J."/>
            <person name="Nusbaum C."/>
            <person name="Birren B."/>
        </authorList>
    </citation>
    <scope>NUCLEOTIDE SEQUENCE [LARGE SCALE GENOMIC DNA]</scope>
    <source>
        <strain evidence="6 7">CBS 110553</strain>
    </source>
</reference>
<feature type="compositionally biased region" description="Pro residues" evidence="3">
    <location>
        <begin position="709"/>
        <end position="721"/>
    </location>
</feature>
<dbReference type="Proteomes" id="UP000019471">
    <property type="component" value="Unassembled WGS sequence"/>
</dbReference>
<dbReference type="GO" id="GO:0006357">
    <property type="term" value="P:regulation of transcription by RNA polymerase II"/>
    <property type="evidence" value="ECO:0007669"/>
    <property type="project" value="TreeGrafter"/>
</dbReference>
<feature type="region of interest" description="Disordered" evidence="3">
    <location>
        <begin position="30"/>
        <end position="114"/>
    </location>
</feature>
<dbReference type="SMART" id="SM00429">
    <property type="entry name" value="IPT"/>
    <property type="match status" value="1"/>
</dbReference>
<dbReference type="Pfam" id="PF25603">
    <property type="entry name" value="SPT23_MGA2_DBD"/>
    <property type="match status" value="1"/>
</dbReference>
<dbReference type="Gene3D" id="1.25.40.20">
    <property type="entry name" value="Ankyrin repeat-containing domain"/>
    <property type="match status" value="1"/>
</dbReference>
<name>W9WCW0_9EURO</name>
<dbReference type="CDD" id="cd00102">
    <property type="entry name" value="IPT"/>
    <property type="match status" value="1"/>
</dbReference>
<dbReference type="EMBL" id="AMGX01000023">
    <property type="protein sequence ID" value="EXJ65808.1"/>
    <property type="molecule type" value="Genomic_DNA"/>
</dbReference>
<dbReference type="GO" id="GO:0005634">
    <property type="term" value="C:nucleus"/>
    <property type="evidence" value="ECO:0007669"/>
    <property type="project" value="TreeGrafter"/>
</dbReference>
<feature type="region of interest" description="Disordered" evidence="3">
    <location>
        <begin position="383"/>
        <end position="417"/>
    </location>
</feature>
<feature type="compositionally biased region" description="Polar residues" evidence="3">
    <location>
        <begin position="283"/>
        <end position="300"/>
    </location>
</feature>
<proteinExistence type="predicted"/>
<feature type="compositionally biased region" description="Polar residues" evidence="3">
    <location>
        <begin position="663"/>
        <end position="686"/>
    </location>
</feature>
<dbReference type="InterPro" id="IPR013783">
    <property type="entry name" value="Ig-like_fold"/>
</dbReference>
<dbReference type="RefSeq" id="XP_007749812.1">
    <property type="nucleotide sequence ID" value="XM_007751622.1"/>
</dbReference>
<comment type="caution">
    <text evidence="6">The sequence shown here is derived from an EMBL/GenBank/DDBJ whole genome shotgun (WGS) entry which is preliminary data.</text>
</comment>
<dbReference type="STRING" id="1182543.W9WCW0"/>
<keyword evidence="7" id="KW-1185">Reference proteome</keyword>
<feature type="domain" description="IPT/TIG" evidence="5">
    <location>
        <begin position="793"/>
        <end position="884"/>
    </location>
</feature>
<feature type="region of interest" description="Disordered" evidence="3">
    <location>
        <begin position="749"/>
        <end position="769"/>
    </location>
</feature>
<accession>W9WCW0</accession>
<evidence type="ECO:0000259" key="5">
    <source>
        <dbReference type="SMART" id="SM00429"/>
    </source>
</evidence>
<dbReference type="Pfam" id="PF12796">
    <property type="entry name" value="Ank_2"/>
    <property type="match status" value="1"/>
</dbReference>
<feature type="compositionally biased region" description="Acidic residues" evidence="3">
    <location>
        <begin position="1108"/>
        <end position="1122"/>
    </location>
</feature>
<feature type="compositionally biased region" description="Low complexity" evidence="3">
    <location>
        <begin position="72"/>
        <end position="87"/>
    </location>
</feature>
<dbReference type="InterPro" id="IPR002909">
    <property type="entry name" value="IPT_dom"/>
</dbReference>
<feature type="compositionally biased region" description="Low complexity" evidence="3">
    <location>
        <begin position="637"/>
        <end position="647"/>
    </location>
</feature>
<dbReference type="Pfam" id="PF01833">
    <property type="entry name" value="TIG"/>
    <property type="match status" value="1"/>
</dbReference>
<dbReference type="SUPFAM" id="SSF81296">
    <property type="entry name" value="E set domains"/>
    <property type="match status" value="1"/>
</dbReference>
<feature type="region of interest" description="Disordered" evidence="3">
    <location>
        <begin position="1237"/>
        <end position="1286"/>
    </location>
</feature>
<keyword evidence="1 2" id="KW-0040">ANK repeat</keyword>
<dbReference type="PROSITE" id="PS50297">
    <property type="entry name" value="ANK_REP_REGION"/>
    <property type="match status" value="2"/>
</dbReference>
<feature type="compositionally biased region" description="Polar residues" evidence="3">
    <location>
        <begin position="1125"/>
        <end position="1165"/>
    </location>
</feature>
<feature type="repeat" description="ANK" evidence="2">
    <location>
        <begin position="983"/>
        <end position="1015"/>
    </location>
</feature>
<evidence type="ECO:0000313" key="7">
    <source>
        <dbReference type="Proteomes" id="UP000019471"/>
    </source>
</evidence>
<keyword evidence="4" id="KW-0812">Transmembrane</keyword>
<feature type="compositionally biased region" description="Low complexity" evidence="3">
    <location>
        <begin position="394"/>
        <end position="405"/>
    </location>
</feature>
<evidence type="ECO:0000256" key="3">
    <source>
        <dbReference type="SAM" id="MobiDB-lite"/>
    </source>
</evidence>
<dbReference type="GO" id="GO:0003712">
    <property type="term" value="F:transcription coregulator activity"/>
    <property type="evidence" value="ECO:0007669"/>
    <property type="project" value="TreeGrafter"/>
</dbReference>
<dbReference type="Gene3D" id="2.60.40.10">
    <property type="entry name" value="Immunoglobulins"/>
    <property type="match status" value="1"/>
</dbReference>
<dbReference type="SMART" id="SM00248">
    <property type="entry name" value="ANK"/>
    <property type="match status" value="2"/>
</dbReference>
<keyword evidence="4" id="KW-1133">Transmembrane helix</keyword>
<sequence length="1387" mass="150089">MASAQDDDIYLFQTGLGQTPAFAGQDFDAFLETPVPDDDQSASPAGFLNPNDLTIKRETDPFSPIPPNDAFARASRGSASGSSSSSSESPTDHTRHMSAASTASPPAHDTVQSTWGSGINGFSVSSGDHLFEDTAMAGLDQDFEASNQQMASDFDFDTAASTPSGFDPTNRNNNIKTTLLNQPFKRQADFAGFGKQPSTAQVPNGQPQFFFAGSREASPLNAMLPSGQGQSPWRKHSPSSGLEETFNHITMNGDSPGNATFSPDLQFSTAGFSFEADSSATPSTFTKDISSPPSTVNSAEGSPILTVHPTSLKSRVETQIPIKMTLSSLPSGVKKLRLPRHTVSKPKFLAKPEVPRSPEILELYTSLVCTSAMQDRVKLQRALARARGEEQASHTRSSPASTESSASKDDEDKPLNGGEVRICAGCIQRERKRASRKKQKKPEEEELFQRDEERRVVVFNTSEVKEWAEVPRELDVTEAPNTTSASGAVQVELPMRIACYCRHQNEKMGFQVIFTIKDCRDKVIAQAMTNPIMITDDHKTHNPPAANPNQPPAVPTPGPKVPGAGVFSSTDQELQFQAQSVNPKMSRQAYSMTDLHALQQNFAPKFPMAPANTPYAIPSVASSQTVANFIPRNLSRPASPSGPAGPTTKRRKHSGSGKLPSGLTMTRLDTSQALPGPSTMPNTAASSPYAPNMASFIGPNDRPFAVPAAPRPAPYGNSPPTPNGVDPSFAANIIRSISHENLPRQVMISAPPSRQPSRPGSPGSARNSFGAADAAFGQAVNNQLMGQPARRPPPLIHKLVPAEGSVTGGTEVTLLGNGFYQGLEVMFGDTEATTTTFWGEKCLNCIAPPALQPGVVPVVFKHDHPQYSSMPQQSQTRPSLFTYVDDRELEIFRLALRTLGKQLQHPTDDPYSAAQQLLQGQSHSMWLGHGNYGISGGHQRVHGHVGGAPMDTLELEATMLRVLEQMDAQRLFRAPRFDLRRPSGLTLLHLAASLGLTRFVAGLLSRGADPNMVDNNGHTPMHHAAMNGHTHVIHRLRLTGANHKARSIRQFTPADLATSLLAYQATISPIEHYRSRSAGGTPMRLHSRSSSSLRSFWENASNHYATTDTDDSDGSDDFDDETPTQVSSEEPNLSQVLGQSNRMQPVSVPQSRRGSMPPSTSQVSSFPPENIANAAPALAPSAFMLAWRDHLIAQLQQFNENAQSVMPSLANLNGPLAAIQEYQAYPMMRRVSALFPQRSGPRQPQPGQREGWWETLTGRSSPPAPSSPPAYSDLYPEEREGTDRDWSVKKASTLQAVADAAADLQFEQQAESEGAGASSTYRNGAVVVRKPIEKVELSRDRKLFFFWIPLLAIVLALMIRSSGLTDIFAFSNGRTQPLANEEVVGVF</sequence>
<evidence type="ECO:0000256" key="2">
    <source>
        <dbReference type="PROSITE-ProRule" id="PRU00023"/>
    </source>
</evidence>
<evidence type="ECO:0000313" key="6">
    <source>
        <dbReference type="EMBL" id="EXJ65808.1"/>
    </source>
</evidence>
<feature type="region of interest" description="Disordered" evidence="3">
    <location>
        <begin position="283"/>
        <end position="303"/>
    </location>
</feature>
<dbReference type="OrthoDB" id="71307at2759"/>
<dbReference type="PANTHER" id="PTHR23335:SF1">
    <property type="entry name" value="CALMODULIN-BINDING TRANSCRIPTION ACTIVATOR, ISOFORM F"/>
    <property type="match status" value="1"/>
</dbReference>
<dbReference type="eggNOG" id="KOG3836">
    <property type="taxonomic scope" value="Eukaryota"/>
</dbReference>
<dbReference type="PANTHER" id="PTHR23335">
    <property type="entry name" value="CALMODULIN-BINDING TRANSCRIPTION ACTIVATOR CAMTA"/>
    <property type="match status" value="1"/>
</dbReference>
<dbReference type="PROSITE" id="PS50088">
    <property type="entry name" value="ANK_REPEAT"/>
    <property type="match status" value="2"/>
</dbReference>
<gene>
    <name evidence="6" type="ORF">A1O5_11049</name>
</gene>
<feature type="region of interest" description="Disordered" evidence="3">
    <location>
        <begin position="701"/>
        <end position="721"/>
    </location>
</feature>
<dbReference type="InterPro" id="IPR002110">
    <property type="entry name" value="Ankyrin_rpt"/>
</dbReference>
<dbReference type="InterPro" id="IPR014756">
    <property type="entry name" value="Ig_E-set"/>
</dbReference>
<feature type="compositionally biased region" description="Low complexity" evidence="3">
    <location>
        <begin position="749"/>
        <end position="766"/>
    </location>
</feature>
<dbReference type="GeneID" id="19195739"/>
<dbReference type="SUPFAM" id="SSF48403">
    <property type="entry name" value="Ankyrin repeat"/>
    <property type="match status" value="1"/>
</dbReference>
<evidence type="ECO:0000256" key="1">
    <source>
        <dbReference type="ARBA" id="ARBA00023043"/>
    </source>
</evidence>
<organism evidence="6 7">
    <name type="scientific">Cladophialophora psammophila CBS 110553</name>
    <dbReference type="NCBI Taxonomy" id="1182543"/>
    <lineage>
        <taxon>Eukaryota</taxon>
        <taxon>Fungi</taxon>
        <taxon>Dikarya</taxon>
        <taxon>Ascomycota</taxon>
        <taxon>Pezizomycotina</taxon>
        <taxon>Eurotiomycetes</taxon>
        <taxon>Chaetothyriomycetidae</taxon>
        <taxon>Chaetothyriales</taxon>
        <taxon>Herpotrichiellaceae</taxon>
        <taxon>Cladophialophora</taxon>
    </lineage>
</organism>
<keyword evidence="4" id="KW-0472">Membrane</keyword>
<feature type="transmembrane region" description="Helical" evidence="4">
    <location>
        <begin position="1343"/>
        <end position="1359"/>
    </location>
</feature>
<feature type="region of interest" description="Disordered" evidence="3">
    <location>
        <begin position="1104"/>
        <end position="1168"/>
    </location>
</feature>
<feature type="repeat" description="ANK" evidence="2">
    <location>
        <begin position="1016"/>
        <end position="1048"/>
    </location>
</feature>